<feature type="compositionally biased region" description="Low complexity" evidence="1">
    <location>
        <begin position="14"/>
        <end position="27"/>
    </location>
</feature>
<keyword evidence="3" id="KW-1185">Reference proteome</keyword>
<sequence>MSYGHTTNPRHCATNTTTNTTTNTPTNPTNPPRPTNLQMIRISDRRQAFS</sequence>
<protein>
    <submittedName>
        <fullName evidence="2">Predicted protein</fullName>
    </submittedName>
</protein>
<dbReference type="AlphaFoldDB" id="E4ZNK6"/>
<name>E4ZNK6_LEPMJ</name>
<feature type="region of interest" description="Disordered" evidence="1">
    <location>
        <begin position="1"/>
        <end position="50"/>
    </location>
</feature>
<organism evidence="3">
    <name type="scientific">Leptosphaeria maculans (strain JN3 / isolate v23.1.3 / race Av1-4-5-6-7-8)</name>
    <name type="common">Blackleg fungus</name>
    <name type="synonym">Phoma lingam</name>
    <dbReference type="NCBI Taxonomy" id="985895"/>
    <lineage>
        <taxon>Eukaryota</taxon>
        <taxon>Fungi</taxon>
        <taxon>Dikarya</taxon>
        <taxon>Ascomycota</taxon>
        <taxon>Pezizomycotina</taxon>
        <taxon>Dothideomycetes</taxon>
        <taxon>Pleosporomycetidae</taxon>
        <taxon>Pleosporales</taxon>
        <taxon>Pleosporineae</taxon>
        <taxon>Leptosphaeriaceae</taxon>
        <taxon>Plenodomus</taxon>
        <taxon>Plenodomus lingam/Leptosphaeria maculans species complex</taxon>
    </lineage>
</organism>
<gene>
    <name evidence="2" type="ORF">LEMA_uP039660.1</name>
</gene>
<proteinExistence type="predicted"/>
<dbReference type="VEuPathDB" id="FungiDB:LEMA_uP039660.1"/>
<dbReference type="InParanoid" id="E4ZNK6"/>
<accession>E4ZNK6</accession>
<reference evidence="3" key="1">
    <citation type="journal article" date="2011" name="Nat. Commun.">
        <title>Effector diversification within compartments of the Leptosphaeria maculans genome affected by Repeat-Induced Point mutations.</title>
        <authorList>
            <person name="Rouxel T."/>
            <person name="Grandaubert J."/>
            <person name="Hane J.K."/>
            <person name="Hoede C."/>
            <person name="van de Wouw A.P."/>
            <person name="Couloux A."/>
            <person name="Dominguez V."/>
            <person name="Anthouard V."/>
            <person name="Bally P."/>
            <person name="Bourras S."/>
            <person name="Cozijnsen A.J."/>
            <person name="Ciuffetti L.M."/>
            <person name="Degrave A."/>
            <person name="Dilmaghani A."/>
            <person name="Duret L."/>
            <person name="Fudal I."/>
            <person name="Goodwin S.B."/>
            <person name="Gout L."/>
            <person name="Glaser N."/>
            <person name="Linglin J."/>
            <person name="Kema G.H.J."/>
            <person name="Lapalu N."/>
            <person name="Lawrence C.B."/>
            <person name="May K."/>
            <person name="Meyer M."/>
            <person name="Ollivier B."/>
            <person name="Poulain J."/>
            <person name="Schoch C.L."/>
            <person name="Simon A."/>
            <person name="Spatafora J.W."/>
            <person name="Stachowiak A."/>
            <person name="Turgeon B.G."/>
            <person name="Tyler B.M."/>
            <person name="Vincent D."/>
            <person name="Weissenbach J."/>
            <person name="Amselem J."/>
            <person name="Quesneville H."/>
            <person name="Oliver R.P."/>
            <person name="Wincker P."/>
            <person name="Balesdent M.-H."/>
            <person name="Howlett B.J."/>
        </authorList>
    </citation>
    <scope>NUCLEOTIDE SEQUENCE [LARGE SCALE GENOMIC DNA]</scope>
    <source>
        <strain evidence="3">JN3 / isolate v23.1.3 / race Av1-4-5-6-7-8</strain>
    </source>
</reference>
<evidence type="ECO:0000256" key="1">
    <source>
        <dbReference type="SAM" id="MobiDB-lite"/>
    </source>
</evidence>
<evidence type="ECO:0000313" key="2">
    <source>
        <dbReference type="EMBL" id="CBX93065.1"/>
    </source>
</evidence>
<dbReference type="EMBL" id="FP929105">
    <property type="protein sequence ID" value="CBX93065.1"/>
    <property type="molecule type" value="Genomic_DNA"/>
</dbReference>
<dbReference type="HOGENOM" id="CLU_3125336_0_0_1"/>
<dbReference type="Proteomes" id="UP000002668">
    <property type="component" value="Genome"/>
</dbReference>
<evidence type="ECO:0000313" key="3">
    <source>
        <dbReference type="Proteomes" id="UP000002668"/>
    </source>
</evidence>